<feature type="compositionally biased region" description="Basic residues" evidence="1">
    <location>
        <begin position="929"/>
        <end position="943"/>
    </location>
</feature>
<dbReference type="AlphaFoldDB" id="A0A913Z412"/>
<dbReference type="Proteomes" id="UP000887568">
    <property type="component" value="Unplaced"/>
</dbReference>
<organism evidence="4 5">
    <name type="scientific">Patiria miniata</name>
    <name type="common">Bat star</name>
    <name type="synonym">Asterina miniata</name>
    <dbReference type="NCBI Taxonomy" id="46514"/>
    <lineage>
        <taxon>Eukaryota</taxon>
        <taxon>Metazoa</taxon>
        <taxon>Echinodermata</taxon>
        <taxon>Eleutherozoa</taxon>
        <taxon>Asterozoa</taxon>
        <taxon>Asteroidea</taxon>
        <taxon>Valvatacea</taxon>
        <taxon>Valvatida</taxon>
        <taxon>Asterinidae</taxon>
        <taxon>Patiria</taxon>
    </lineage>
</organism>
<feature type="region of interest" description="Disordered" evidence="1">
    <location>
        <begin position="774"/>
        <end position="794"/>
    </location>
</feature>
<dbReference type="GeneID" id="119720029"/>
<dbReference type="EnsemblMetazoa" id="XM_038189532.1">
    <property type="protein sequence ID" value="XP_038045460.1"/>
    <property type="gene ID" value="LOC119720029"/>
</dbReference>
<accession>A0A913Z412</accession>
<evidence type="ECO:0000259" key="3">
    <source>
        <dbReference type="PROSITE" id="PS51791"/>
    </source>
</evidence>
<dbReference type="PROSITE" id="PS51791">
    <property type="entry name" value="HSAC2"/>
    <property type="match status" value="1"/>
</dbReference>
<feature type="compositionally biased region" description="Basic and acidic residues" evidence="1">
    <location>
        <begin position="774"/>
        <end position="783"/>
    </location>
</feature>
<dbReference type="PANTHER" id="PTHR45662:SF8">
    <property type="entry name" value="PHOSPHATIDYLINOSITIDE PHOSPHATASE SAC2"/>
    <property type="match status" value="1"/>
</dbReference>
<evidence type="ECO:0000256" key="1">
    <source>
        <dbReference type="SAM" id="MobiDB-lite"/>
    </source>
</evidence>
<feature type="compositionally biased region" description="Basic and acidic residues" evidence="1">
    <location>
        <begin position="945"/>
        <end position="968"/>
    </location>
</feature>
<dbReference type="PROSITE" id="PS50275">
    <property type="entry name" value="SAC"/>
    <property type="match status" value="1"/>
</dbReference>
<evidence type="ECO:0000313" key="4">
    <source>
        <dbReference type="EnsemblMetazoa" id="XP_038045460.1"/>
    </source>
</evidence>
<evidence type="ECO:0000313" key="5">
    <source>
        <dbReference type="Proteomes" id="UP000887568"/>
    </source>
</evidence>
<name>A0A913Z412_PATMI</name>
<dbReference type="InterPro" id="IPR022158">
    <property type="entry name" value="Inositol_phosphatase"/>
</dbReference>
<protein>
    <recommendedName>
        <fullName evidence="6">Phosphatidylinositide phosphatase SAC2</fullName>
    </recommendedName>
</protein>
<feature type="region of interest" description="Disordered" evidence="1">
    <location>
        <begin position="926"/>
        <end position="968"/>
    </location>
</feature>
<dbReference type="GO" id="GO:2001135">
    <property type="term" value="P:regulation of endocytic recycling"/>
    <property type="evidence" value="ECO:0007669"/>
    <property type="project" value="TreeGrafter"/>
</dbReference>
<dbReference type="GO" id="GO:0043812">
    <property type="term" value="F:phosphatidylinositol-4-phosphate phosphatase activity"/>
    <property type="evidence" value="ECO:0007669"/>
    <property type="project" value="TreeGrafter"/>
</dbReference>
<dbReference type="Pfam" id="PF02383">
    <property type="entry name" value="Syja_N"/>
    <property type="match status" value="1"/>
</dbReference>
<evidence type="ECO:0008006" key="6">
    <source>
        <dbReference type="Google" id="ProtNLM"/>
    </source>
</evidence>
<dbReference type="InterPro" id="IPR034753">
    <property type="entry name" value="hSac2"/>
</dbReference>
<sequence length="1193" mass="137088">MELFQTDDHYIVQDGQHSLWCSRSDGKLEPQHGSALANAWNPVCLGTVDGVIGKIKVHPDSSWRLLLISGQRLVGSLPGGHNVYCITRIAILPLSESSHPDIDIERCSKHHFGMKKTKMIMKPASAQQKALTKTWNSIKSVTQVKKKEVKEREKHERRITEELLKMFTESDWFFYTRTGDLTNTLQRQHTGDGEHDWDERFFWNQHMLQDIFACTDKELANHWTVPIIQGYVSIRECKMIFEEEGENGLSSSWTPEELSEFKLILISRRSRHRAGTRYRRRGIDDTGACANYVETEQIIQTQEHTVSFVQVRGSMPVFFTQPGIKYKPPPRLDKDEEETRPACEAHFDEQTALYRRVVIINLVEQMGREDIIGQAFMKQVLLLNSPLLTYITFDFHDYCRGLKFENVSVLIDSIRDIIKDMRFCWIDGQGVILEQRNVFRVNCMDCLDRTNVVQTAVARAVLSMQLRKLGILLPDQRLPRIIRQTYQDMWASNGDIISRQYAGTAALKGDYTRTGERKISGMMKDGYHSANRYLQNQFKDAYKQVTIDLMLGNEELLEDLSVITEQKVSDEEAAEEVWSNVKEENIAQLTQHCLKLLVPKHEVKHYIRGWVLINCDPIDPDDSDDDDRDVILLITEKAYYIASYDDEAEKITQYERINIEDMEAIGIGSAAVFFSNTKDRCIRVYHSFCGESDYFHTLKVLPGRNKHESDDILHSVIEAFASARSANTLGLNVIEDKMERKARKEPQELIKLTSQKRLTMWLQDKFVPEMVIKKHSEPRDGQPRRPASRPGPRTAVVTRYLQNMGNKVTNLNLIQRARNRKKNLGNVPHTLVYQKSTDSNVTDDEDTTVRIEDVDNDTYDDFDDSPYSSSTETSYDALSIGDCLEILGGNVPNYPQENPDDPVMLNDGDIVLPTCGDIATDPCRNQRSFTRRHITPRRKHSKSHAAYDDRIAEPEKENQNGLTENKDVDFKLEYDQHQTGEDLQSGAMNELEEQHHDDQENQNMTNEEKVAESLQDMISESQDDSPALSHTASEDVQHPLAEDEPTIDVEGQRSQPALSKPDLQVSELPNDNEVLVTMNPLPEIFPIDLRDLKTSSRSLITKSPHKSHSENSLADLLAGKEDLETKKSEDADETARTRDEEQTQRKFKNPFRNFNLNMNFTRANNIRASQRKAKMLMEMQMRSQNCRSRFIQL</sequence>
<dbReference type="Pfam" id="PF12456">
    <property type="entry name" value="hSac2"/>
    <property type="match status" value="1"/>
</dbReference>
<feature type="compositionally biased region" description="Basic and acidic residues" evidence="1">
    <location>
        <begin position="1032"/>
        <end position="1041"/>
    </location>
</feature>
<keyword evidence="5" id="KW-1185">Reference proteome</keyword>
<dbReference type="InterPro" id="IPR002013">
    <property type="entry name" value="SAC_dom"/>
</dbReference>
<dbReference type="GO" id="GO:0046856">
    <property type="term" value="P:phosphatidylinositol dephosphorylation"/>
    <property type="evidence" value="ECO:0007669"/>
    <property type="project" value="TreeGrafter"/>
</dbReference>
<reference evidence="4" key="1">
    <citation type="submission" date="2022-11" db="UniProtKB">
        <authorList>
            <consortium name="EnsemblMetazoa"/>
        </authorList>
    </citation>
    <scope>IDENTIFICATION</scope>
</reference>
<dbReference type="RefSeq" id="XP_038045460.1">
    <property type="nucleotide sequence ID" value="XM_038189532.1"/>
</dbReference>
<dbReference type="OMA" id="HNVYCIT"/>
<dbReference type="GO" id="GO:0005769">
    <property type="term" value="C:early endosome"/>
    <property type="evidence" value="ECO:0007669"/>
    <property type="project" value="TreeGrafter"/>
</dbReference>
<dbReference type="PANTHER" id="PTHR45662">
    <property type="entry name" value="PHOSPHATIDYLINOSITIDE PHOSPHATASE SAC1"/>
    <property type="match status" value="1"/>
</dbReference>
<evidence type="ECO:0000259" key="2">
    <source>
        <dbReference type="PROSITE" id="PS50275"/>
    </source>
</evidence>
<dbReference type="GO" id="GO:0045334">
    <property type="term" value="C:clathrin-coated endocytic vesicle"/>
    <property type="evidence" value="ECO:0007669"/>
    <property type="project" value="TreeGrafter"/>
</dbReference>
<feature type="region of interest" description="Disordered" evidence="1">
    <location>
        <begin position="992"/>
        <end position="1041"/>
    </location>
</feature>
<proteinExistence type="predicted"/>
<feature type="domain" description="HSac2" evidence="3">
    <location>
        <begin position="580"/>
        <end position="750"/>
    </location>
</feature>
<dbReference type="OrthoDB" id="405996at2759"/>
<feature type="domain" description="SAC" evidence="2">
    <location>
        <begin position="164"/>
        <end position="503"/>
    </location>
</feature>
<feature type="compositionally biased region" description="Basic and acidic residues" evidence="1">
    <location>
        <begin position="1118"/>
        <end position="1144"/>
    </location>
</feature>
<feature type="region of interest" description="Disordered" evidence="1">
    <location>
        <begin position="1118"/>
        <end position="1146"/>
    </location>
</feature>